<evidence type="ECO:0000313" key="2">
    <source>
        <dbReference type="EMBL" id="PIY31624.1"/>
    </source>
</evidence>
<evidence type="ECO:0000259" key="1">
    <source>
        <dbReference type="SMART" id="SM01321"/>
    </source>
</evidence>
<dbReference type="EMBL" id="PFKO01000316">
    <property type="protein sequence ID" value="PIY31624.1"/>
    <property type="molecule type" value="Genomic_DNA"/>
</dbReference>
<dbReference type="PANTHER" id="PTHR33360">
    <property type="entry name" value="TRANSPOSASE FOR INSERTION SEQUENCE ELEMENT IS200"/>
    <property type="match status" value="1"/>
</dbReference>
<feature type="non-terminal residue" evidence="2">
    <location>
        <position position="1"/>
    </location>
</feature>
<organism evidence="2 3">
    <name type="scientific">Candidatus Infernicultor aquiphilus</name>
    <dbReference type="NCBI Taxonomy" id="1805029"/>
    <lineage>
        <taxon>Bacteria</taxon>
        <taxon>Pseudomonadati</taxon>
        <taxon>Atribacterota</taxon>
        <taxon>Candidatus Phoenicimicrobiia</taxon>
        <taxon>Candidatus Pheonicimicrobiales</taxon>
        <taxon>Candidatus Phoenicimicrobiaceae</taxon>
        <taxon>Candidatus Infernicultor</taxon>
    </lineage>
</organism>
<reference evidence="2 3" key="1">
    <citation type="submission" date="2017-09" db="EMBL/GenBank/DDBJ databases">
        <title>Depth-based differentiation of microbial function through sediment-hosted aquifers and enrichment of novel symbionts in the deep terrestrial subsurface.</title>
        <authorList>
            <person name="Probst A.J."/>
            <person name="Ladd B."/>
            <person name="Jarett J.K."/>
            <person name="Geller-Mcgrath D.E."/>
            <person name="Sieber C.M."/>
            <person name="Emerson J.B."/>
            <person name="Anantharaman K."/>
            <person name="Thomas B.C."/>
            <person name="Malmstrom R."/>
            <person name="Stieglmeier M."/>
            <person name="Klingl A."/>
            <person name="Woyke T."/>
            <person name="Ryan C.M."/>
            <person name="Banfield J.F."/>
        </authorList>
    </citation>
    <scope>NUCLEOTIDE SEQUENCE [LARGE SCALE GENOMIC DNA]</scope>
    <source>
        <strain evidence="2">CG_4_10_14_3_um_filter_34_13</strain>
    </source>
</reference>
<comment type="caution">
    <text evidence="2">The sequence shown here is derived from an EMBL/GenBank/DDBJ whole genome shotgun (WGS) entry which is preliminary data.</text>
</comment>
<sequence length="96" mass="11263">YPEWEYLEIGIDLDHVHLYMVIPPKYAVSKVVETIKSNTSKALKIKFAFLKKVYWDDQGIWAKGYFVSTVGINEKIIKKYVKMQEKEDTGQAELEF</sequence>
<gene>
    <name evidence="2" type="ORF">COZ07_08625</name>
</gene>
<dbReference type="InterPro" id="IPR036515">
    <property type="entry name" value="Transposase_17_sf"/>
</dbReference>
<proteinExistence type="predicted"/>
<dbReference type="RefSeq" id="WP_406608201.1">
    <property type="nucleotide sequence ID" value="NZ_PFKO01000316.1"/>
</dbReference>
<dbReference type="GO" id="GO:0006313">
    <property type="term" value="P:DNA transposition"/>
    <property type="evidence" value="ECO:0007669"/>
    <property type="project" value="InterPro"/>
</dbReference>
<feature type="domain" description="Transposase IS200-like" evidence="1">
    <location>
        <begin position="1"/>
        <end position="84"/>
    </location>
</feature>
<dbReference type="NCBIfam" id="NF033573">
    <property type="entry name" value="transpos_IS200"/>
    <property type="match status" value="1"/>
</dbReference>
<dbReference type="PANTHER" id="PTHR33360:SF2">
    <property type="entry name" value="TRANSPOSASE FOR INSERTION SEQUENCE ELEMENT IS200"/>
    <property type="match status" value="1"/>
</dbReference>
<dbReference type="SMART" id="SM01321">
    <property type="entry name" value="Y1_Tnp"/>
    <property type="match status" value="1"/>
</dbReference>
<dbReference type="GO" id="GO:0004803">
    <property type="term" value="F:transposase activity"/>
    <property type="evidence" value="ECO:0007669"/>
    <property type="project" value="InterPro"/>
</dbReference>
<evidence type="ECO:0000313" key="3">
    <source>
        <dbReference type="Proteomes" id="UP000230646"/>
    </source>
</evidence>
<dbReference type="InterPro" id="IPR002686">
    <property type="entry name" value="Transposase_17"/>
</dbReference>
<name>A0A2M7PMK4_9BACT</name>
<dbReference type="Gene3D" id="3.30.70.1290">
    <property type="entry name" value="Transposase IS200-like"/>
    <property type="match status" value="1"/>
</dbReference>
<protein>
    <submittedName>
        <fullName evidence="2">IS200/IS605 family transposase</fullName>
    </submittedName>
</protein>
<dbReference type="GO" id="GO:0003677">
    <property type="term" value="F:DNA binding"/>
    <property type="evidence" value="ECO:0007669"/>
    <property type="project" value="InterPro"/>
</dbReference>
<dbReference type="Proteomes" id="UP000230646">
    <property type="component" value="Unassembled WGS sequence"/>
</dbReference>
<dbReference type="SUPFAM" id="SSF143422">
    <property type="entry name" value="Transposase IS200-like"/>
    <property type="match status" value="1"/>
</dbReference>
<dbReference type="Pfam" id="PF01797">
    <property type="entry name" value="Y1_Tnp"/>
    <property type="match status" value="1"/>
</dbReference>
<accession>A0A2M7PMK4</accession>
<dbReference type="AlphaFoldDB" id="A0A2M7PMK4"/>